<accession>A0A0H5RT74</accession>
<evidence type="ECO:0000313" key="6">
    <source>
        <dbReference type="Proteomes" id="UP000199147"/>
    </source>
</evidence>
<keyword evidence="2" id="KW-0238">DNA-binding</keyword>
<dbReference type="RefSeq" id="WP_090516874.1">
    <property type="nucleotide sequence ID" value="NZ_CWKH01000002.1"/>
</dbReference>
<dbReference type="SUPFAM" id="SSF46689">
    <property type="entry name" value="Homeodomain-like"/>
    <property type="match status" value="2"/>
</dbReference>
<evidence type="ECO:0000313" key="5">
    <source>
        <dbReference type="EMBL" id="CRZ17355.1"/>
    </source>
</evidence>
<keyword evidence="6" id="KW-1185">Reference proteome</keyword>
<dbReference type="PANTHER" id="PTHR46796">
    <property type="entry name" value="HTH-TYPE TRANSCRIPTIONAL ACTIVATOR RHAS-RELATED"/>
    <property type="match status" value="1"/>
</dbReference>
<dbReference type="EMBL" id="CWKH01000002">
    <property type="protein sequence ID" value="CRZ17355.1"/>
    <property type="molecule type" value="Genomic_DNA"/>
</dbReference>
<dbReference type="InterPro" id="IPR018060">
    <property type="entry name" value="HTH_AraC"/>
</dbReference>
<dbReference type="Gene3D" id="1.10.10.60">
    <property type="entry name" value="Homeodomain-like"/>
    <property type="match status" value="1"/>
</dbReference>
<dbReference type="STRING" id="146018.BN2156_04240"/>
<organism evidence="5 6">
    <name type="scientific">Mycolicibacterium neworleansense</name>
    <dbReference type="NCBI Taxonomy" id="146018"/>
    <lineage>
        <taxon>Bacteria</taxon>
        <taxon>Bacillati</taxon>
        <taxon>Actinomycetota</taxon>
        <taxon>Actinomycetes</taxon>
        <taxon>Mycobacteriales</taxon>
        <taxon>Mycobacteriaceae</taxon>
        <taxon>Mycolicibacterium</taxon>
    </lineage>
</organism>
<gene>
    <name evidence="5" type="ORF">BN2156_04240</name>
</gene>
<evidence type="ECO:0000256" key="1">
    <source>
        <dbReference type="ARBA" id="ARBA00023015"/>
    </source>
</evidence>
<dbReference type="GO" id="GO:0003700">
    <property type="term" value="F:DNA-binding transcription factor activity"/>
    <property type="evidence" value="ECO:0007669"/>
    <property type="project" value="InterPro"/>
</dbReference>
<name>A0A0H5RT74_9MYCO</name>
<dbReference type="AlphaFoldDB" id="A0A0H5RT74"/>
<evidence type="ECO:0000256" key="2">
    <source>
        <dbReference type="ARBA" id="ARBA00023125"/>
    </source>
</evidence>
<dbReference type="InterPro" id="IPR018062">
    <property type="entry name" value="HTH_AraC-typ_CS"/>
</dbReference>
<dbReference type="InterPro" id="IPR009057">
    <property type="entry name" value="Homeodomain-like_sf"/>
</dbReference>
<evidence type="ECO:0000259" key="4">
    <source>
        <dbReference type="PROSITE" id="PS01124"/>
    </source>
</evidence>
<dbReference type="GO" id="GO:0043565">
    <property type="term" value="F:sequence-specific DNA binding"/>
    <property type="evidence" value="ECO:0007669"/>
    <property type="project" value="InterPro"/>
</dbReference>
<protein>
    <submittedName>
        <fullName evidence="5">AraC family transcriptional regulator</fullName>
    </submittedName>
</protein>
<dbReference type="InterPro" id="IPR050204">
    <property type="entry name" value="AraC_XylS_family_regulators"/>
</dbReference>
<reference evidence="6" key="1">
    <citation type="submission" date="2015-07" db="EMBL/GenBank/DDBJ databases">
        <authorList>
            <person name="Urmite Genomes"/>
        </authorList>
    </citation>
    <scope>NUCLEOTIDE SEQUENCE [LARGE SCALE GENOMIC DNA]</scope>
    <source>
        <strain evidence="6">type strain: ATCC 49404</strain>
    </source>
</reference>
<dbReference type="PANTHER" id="PTHR46796:SF12">
    <property type="entry name" value="HTH-TYPE DNA-BINDING TRANSCRIPTIONAL ACTIVATOR EUTR"/>
    <property type="match status" value="1"/>
</dbReference>
<dbReference type="SMART" id="SM00342">
    <property type="entry name" value="HTH_ARAC"/>
    <property type="match status" value="1"/>
</dbReference>
<dbReference type="OrthoDB" id="5464689at2"/>
<evidence type="ECO:0000256" key="3">
    <source>
        <dbReference type="ARBA" id="ARBA00023163"/>
    </source>
</evidence>
<dbReference type="Proteomes" id="UP000199147">
    <property type="component" value="Unassembled WGS sequence"/>
</dbReference>
<feature type="domain" description="HTH araC/xylS-type" evidence="4">
    <location>
        <begin position="218"/>
        <end position="318"/>
    </location>
</feature>
<dbReference type="Pfam" id="PF12833">
    <property type="entry name" value="HTH_18"/>
    <property type="match status" value="1"/>
</dbReference>
<proteinExistence type="predicted"/>
<dbReference type="PROSITE" id="PS00041">
    <property type="entry name" value="HTH_ARAC_FAMILY_1"/>
    <property type="match status" value="1"/>
</dbReference>
<keyword evidence="3" id="KW-0804">Transcription</keyword>
<dbReference type="PROSITE" id="PS01124">
    <property type="entry name" value="HTH_ARAC_FAMILY_2"/>
    <property type="match status" value="1"/>
</dbReference>
<keyword evidence="1" id="KW-0805">Transcription regulation</keyword>
<sequence length="318" mass="34915">MTANEDLDFTSADLGATEEFLVRAYTKMSIGRGSGETPTTRIVRKWLGPISFDELELDYHMSYDADPLNRVCLCRVHSGRIEENFIGEPQDVFGPGDVTLFSPPELPYSGRVCRADYDLTMFDTELLGRVAATGPGEPGETVRLTGHRPISPQAGRQLDAAIEYVRSVVHGKTGPVPTLVASTTAAMLAAAVVSTLPTNAGLEPGPIDRRDAKPVLLRRAIAYIEANADRDIALVDIAEAVYVTPRALQYMFRRHLEVSPMGYLRRVRLDHARQQLLKADPATTTVQAVAARWGFAHTGRFAAVYRRTFGENPSDTLN</sequence>